<keyword evidence="1 3" id="KW-0853">WD repeat</keyword>
<feature type="chain" id="PRO_5044193113" description="WD repeat domain 88" evidence="4">
    <location>
        <begin position="24"/>
        <end position="361"/>
    </location>
</feature>
<keyword evidence="6" id="KW-1185">Reference proteome</keyword>
<dbReference type="InterPro" id="IPR036322">
    <property type="entry name" value="WD40_repeat_dom_sf"/>
</dbReference>
<dbReference type="OMA" id="WDAMDGS"/>
<dbReference type="InterPro" id="IPR015943">
    <property type="entry name" value="WD40/YVTN_repeat-like_dom_sf"/>
</dbReference>
<dbReference type="STRING" id="8005.ENSEEEP00000038118"/>
<feature type="repeat" description="WD" evidence="3">
    <location>
        <begin position="161"/>
        <end position="202"/>
    </location>
</feature>
<evidence type="ECO:0000256" key="3">
    <source>
        <dbReference type="PROSITE-ProRule" id="PRU00221"/>
    </source>
</evidence>
<reference evidence="5" key="3">
    <citation type="submission" date="2020-05" db="EMBL/GenBank/DDBJ databases">
        <title>Electrophorus electricus (electric eel) genome, fEleEle1, primary haplotype.</title>
        <authorList>
            <person name="Myers G."/>
            <person name="Meyer A."/>
            <person name="Fedrigo O."/>
            <person name="Formenti G."/>
            <person name="Rhie A."/>
            <person name="Tracey A."/>
            <person name="Sims Y."/>
            <person name="Jarvis E.D."/>
        </authorList>
    </citation>
    <scope>NUCLEOTIDE SEQUENCE [LARGE SCALE GENOMIC DNA]</scope>
</reference>
<protein>
    <recommendedName>
        <fullName evidence="7">WD repeat domain 88</fullName>
    </recommendedName>
</protein>
<dbReference type="AlphaFoldDB" id="A0A4W4GIZ1"/>
<feature type="repeat" description="WD" evidence="3">
    <location>
        <begin position="241"/>
        <end position="282"/>
    </location>
</feature>
<dbReference type="PROSITE" id="PS50082">
    <property type="entry name" value="WD_REPEATS_2"/>
    <property type="match status" value="4"/>
</dbReference>
<sequence>MNCSKLLLLLLIKLQFMVRKCFFFFPPHGGCLTDVLRGHDDSVTSCHFCFHDTRLLTSSYDKTAIFWVFFLLSVMASLRVVTSSWDKNVNAWDLETGKILVNYSNPHAYSTPSFFNFFSHHTSTVMSCQFDAQSQHLASTSVDGSIKLWDLCSHKTTLTINSGHTNVISSCCFTHDSRYLCTASWDRTLQLWDVQTGSFRTRGGVQLCRGHEGSVSSCAFSSDGTTHVHASNAKYIHRIYIFGHLDWVTDVDISADKKWVVSSSKDSTVRLWNIEQCEHIPAVIETRRAQGMGLQTLKVQQCEECGKPFSVSRMENTNLITKCVFCRRKAPNRQLPAPPCASSNWMENRKNTPAVYSKRSL</sequence>
<dbReference type="InterPro" id="IPR020472">
    <property type="entry name" value="WD40_PAC1"/>
</dbReference>
<evidence type="ECO:0000313" key="6">
    <source>
        <dbReference type="Proteomes" id="UP000314983"/>
    </source>
</evidence>
<evidence type="ECO:0000256" key="1">
    <source>
        <dbReference type="ARBA" id="ARBA00022574"/>
    </source>
</evidence>
<feature type="repeat" description="WD" evidence="3">
    <location>
        <begin position="118"/>
        <end position="159"/>
    </location>
</feature>
<evidence type="ECO:0008006" key="7">
    <source>
        <dbReference type="Google" id="ProtNLM"/>
    </source>
</evidence>
<organism evidence="5 6">
    <name type="scientific">Electrophorus electricus</name>
    <name type="common">Electric eel</name>
    <name type="synonym">Gymnotus electricus</name>
    <dbReference type="NCBI Taxonomy" id="8005"/>
    <lineage>
        <taxon>Eukaryota</taxon>
        <taxon>Metazoa</taxon>
        <taxon>Chordata</taxon>
        <taxon>Craniata</taxon>
        <taxon>Vertebrata</taxon>
        <taxon>Euteleostomi</taxon>
        <taxon>Actinopterygii</taxon>
        <taxon>Neopterygii</taxon>
        <taxon>Teleostei</taxon>
        <taxon>Ostariophysi</taxon>
        <taxon>Gymnotiformes</taxon>
        <taxon>Gymnotoidei</taxon>
        <taxon>Gymnotidae</taxon>
        <taxon>Electrophorus</taxon>
    </lineage>
</organism>
<gene>
    <name evidence="5" type="primary">WDR88</name>
</gene>
<reference evidence="5" key="5">
    <citation type="submission" date="2025-09" db="UniProtKB">
        <authorList>
            <consortium name="Ensembl"/>
        </authorList>
    </citation>
    <scope>IDENTIFICATION</scope>
</reference>
<evidence type="ECO:0000313" key="5">
    <source>
        <dbReference type="Ensembl" id="ENSEEEP00000038118.2"/>
    </source>
</evidence>
<dbReference type="SUPFAM" id="SSF50978">
    <property type="entry name" value="WD40 repeat-like"/>
    <property type="match status" value="1"/>
</dbReference>
<reference evidence="6" key="1">
    <citation type="journal article" date="2014" name="Science">
        <title>Nonhuman genetics. Genomic basis for the convergent evolution of electric organs.</title>
        <authorList>
            <person name="Gallant J.R."/>
            <person name="Traeger L.L."/>
            <person name="Volkening J.D."/>
            <person name="Moffett H."/>
            <person name="Chen P.H."/>
            <person name="Novina C.D."/>
            <person name="Phillips G.N.Jr."/>
            <person name="Anand R."/>
            <person name="Wells G.B."/>
            <person name="Pinch M."/>
            <person name="Guth R."/>
            <person name="Unguez G.A."/>
            <person name="Albert J.S."/>
            <person name="Zakon H.H."/>
            <person name="Samanta M.P."/>
            <person name="Sussman M.R."/>
        </authorList>
    </citation>
    <scope>NUCLEOTIDE SEQUENCE [LARGE SCALE GENOMIC DNA]</scope>
</reference>
<dbReference type="GeneTree" id="ENSGT00940000162291"/>
<dbReference type="Proteomes" id="UP000314983">
    <property type="component" value="Chromosome 21"/>
</dbReference>
<dbReference type="PRINTS" id="PR00320">
    <property type="entry name" value="GPROTEINBRPT"/>
</dbReference>
<evidence type="ECO:0000256" key="4">
    <source>
        <dbReference type="SAM" id="SignalP"/>
    </source>
</evidence>
<dbReference type="PROSITE" id="PS00678">
    <property type="entry name" value="WD_REPEATS_1"/>
    <property type="match status" value="3"/>
</dbReference>
<reference evidence="5" key="4">
    <citation type="submission" date="2025-08" db="UniProtKB">
        <authorList>
            <consortium name="Ensembl"/>
        </authorList>
    </citation>
    <scope>IDENTIFICATION</scope>
</reference>
<accession>A0A4W4GIZ1</accession>
<dbReference type="CDD" id="cd00200">
    <property type="entry name" value="WD40"/>
    <property type="match status" value="1"/>
</dbReference>
<dbReference type="PANTHER" id="PTHR45048">
    <property type="match status" value="1"/>
</dbReference>
<feature type="signal peptide" evidence="4">
    <location>
        <begin position="1"/>
        <end position="23"/>
    </location>
</feature>
<dbReference type="PANTHER" id="PTHR45048:SF1">
    <property type="entry name" value="WD REPEAT-CONTAINING PROTEIN 88"/>
    <property type="match status" value="1"/>
</dbReference>
<proteinExistence type="predicted"/>
<name>A0A4W4GIZ1_ELEEL</name>
<dbReference type="SMART" id="SM00320">
    <property type="entry name" value="WD40"/>
    <property type="match status" value="4"/>
</dbReference>
<dbReference type="Ensembl" id="ENSEEET00000038560.2">
    <property type="protein sequence ID" value="ENSEEEP00000038118.2"/>
    <property type="gene ID" value="ENSEEEG00000018110.2"/>
</dbReference>
<feature type="repeat" description="WD" evidence="3">
    <location>
        <begin position="36"/>
        <end position="67"/>
    </location>
</feature>
<evidence type="ECO:0000256" key="2">
    <source>
        <dbReference type="ARBA" id="ARBA00022737"/>
    </source>
</evidence>
<keyword evidence="4" id="KW-0732">Signal</keyword>
<keyword evidence="2" id="KW-0677">Repeat</keyword>
<dbReference type="Pfam" id="PF00400">
    <property type="entry name" value="WD40"/>
    <property type="match status" value="5"/>
</dbReference>
<reference evidence="6" key="2">
    <citation type="journal article" date="2017" name="Sci. Adv.">
        <title>A tail of two voltages: Proteomic comparison of the three electric organs of the electric eel.</title>
        <authorList>
            <person name="Traeger L.L."/>
            <person name="Sabat G."/>
            <person name="Barrett-Wilt G.A."/>
            <person name="Wells G.B."/>
            <person name="Sussman M.R."/>
        </authorList>
    </citation>
    <scope>NUCLEOTIDE SEQUENCE [LARGE SCALE GENOMIC DNA]</scope>
</reference>
<dbReference type="InterPro" id="IPR001680">
    <property type="entry name" value="WD40_rpt"/>
</dbReference>
<dbReference type="PROSITE" id="PS50294">
    <property type="entry name" value="WD_REPEATS_REGION"/>
    <property type="match status" value="3"/>
</dbReference>
<dbReference type="InterPro" id="IPR019775">
    <property type="entry name" value="WD40_repeat_CS"/>
</dbReference>
<dbReference type="Gene3D" id="2.130.10.10">
    <property type="entry name" value="YVTN repeat-like/Quinoprotein amine dehydrogenase"/>
    <property type="match status" value="3"/>
</dbReference>